<dbReference type="AlphaFoldDB" id="A0AAV2R4I0"/>
<accession>A0AAV2R4I0</accession>
<organism evidence="1 2">
    <name type="scientific">Meganyctiphanes norvegica</name>
    <name type="common">Northern krill</name>
    <name type="synonym">Thysanopoda norvegica</name>
    <dbReference type="NCBI Taxonomy" id="48144"/>
    <lineage>
        <taxon>Eukaryota</taxon>
        <taxon>Metazoa</taxon>
        <taxon>Ecdysozoa</taxon>
        <taxon>Arthropoda</taxon>
        <taxon>Crustacea</taxon>
        <taxon>Multicrustacea</taxon>
        <taxon>Malacostraca</taxon>
        <taxon>Eumalacostraca</taxon>
        <taxon>Eucarida</taxon>
        <taxon>Euphausiacea</taxon>
        <taxon>Euphausiidae</taxon>
        <taxon>Meganyctiphanes</taxon>
    </lineage>
</organism>
<protein>
    <submittedName>
        <fullName evidence="1">Uncharacterized protein</fullName>
    </submittedName>
</protein>
<evidence type="ECO:0000313" key="1">
    <source>
        <dbReference type="EMBL" id="CAL4109412.1"/>
    </source>
</evidence>
<comment type="caution">
    <text evidence="1">The sequence shown here is derived from an EMBL/GenBank/DDBJ whole genome shotgun (WGS) entry which is preliminary data.</text>
</comment>
<sequence>HKLASTETSEEAVQFLKSLYIFKKTHRDICAALNVDTYHFFIKQDFLGCYDLVASHMAKPYTAQIPKDMFIRLRKLVLEFEPGGHDEELFQMQPGGVGFSNQVLPGSELMFSKSEWAAPKRAQYDMPINAISGDCMGSSNNSSIPKEQHKDEEKYIASKSVKCDGWLLPAATTVQTGPSTAILPAIAGSVLDNTPLNTILQSIFPANDLLPTQKHTHEDNILYERGPKECVALRSHRDGIDDGRIPYTSTHNLTPLTSAEPVVPTFVFPTKCTKIKFKSTHYMDVKHEYEWPIETDKVKFYIDREHLDKIRFKLCSHEGGLVKRYTEGQAVPAATVQPPPIFHAPGVVYASERERKFWCSNPEFPTPQNLILHPSSISIVTKFNKHGNFGIGKELNTPNSVSVQCVLDPVISFHKCDMSMLSNDDDDGCWKLDGMVSKRVNVRTTVTHTEAMAAGSRAEPVIVTENAIAPAMDVPFSNTHGYNINAIEDASVKVYKTHMPMKEIDQTSASTPVQTPAPVVKELFDNAPELSQRVHALSIVPVPVYVSDGVLNDDGYAPVSAPVTEYVIVPVPDYKAPGIEYDNTSMNKPVVASAPIAKVLFGNAPTHESIMFHSLVCALVLILCALGPGNAPLKNHAPGYYWNLYAPGDGFVTEGRKAISSYVNKAKAKVFPKPQIFNRFEALCTVISFWENKETKMNQKFVCKIGVDSFNSWLYLQSNEGRVFWVNKLRLVSCN</sequence>
<dbReference type="EMBL" id="CAXKWB010014003">
    <property type="protein sequence ID" value="CAL4109412.1"/>
    <property type="molecule type" value="Genomic_DNA"/>
</dbReference>
<reference evidence="1 2" key="1">
    <citation type="submission" date="2024-05" db="EMBL/GenBank/DDBJ databases">
        <authorList>
            <person name="Wallberg A."/>
        </authorList>
    </citation>
    <scope>NUCLEOTIDE SEQUENCE [LARGE SCALE GENOMIC DNA]</scope>
</reference>
<name>A0AAV2R4I0_MEGNR</name>
<proteinExistence type="predicted"/>
<dbReference type="Proteomes" id="UP001497623">
    <property type="component" value="Unassembled WGS sequence"/>
</dbReference>
<feature type="non-terminal residue" evidence="1">
    <location>
        <position position="1"/>
    </location>
</feature>
<gene>
    <name evidence="1" type="ORF">MNOR_LOCUS19105</name>
</gene>
<keyword evidence="2" id="KW-1185">Reference proteome</keyword>
<evidence type="ECO:0000313" key="2">
    <source>
        <dbReference type="Proteomes" id="UP001497623"/>
    </source>
</evidence>